<protein>
    <recommendedName>
        <fullName evidence="5">ribonuclease H</fullName>
        <ecNumber evidence="5">3.1.26.4</ecNumber>
    </recommendedName>
</protein>
<evidence type="ECO:0000313" key="13">
    <source>
        <dbReference type="EMBL" id="QEG00275.1"/>
    </source>
</evidence>
<evidence type="ECO:0000256" key="1">
    <source>
        <dbReference type="ARBA" id="ARBA00000077"/>
    </source>
</evidence>
<gene>
    <name evidence="13" type="primary">rnhA_3</name>
    <name evidence="13" type="ORF">Mal15_43450</name>
</gene>
<evidence type="ECO:0000313" key="14">
    <source>
        <dbReference type="Proteomes" id="UP000321353"/>
    </source>
</evidence>
<comment type="subunit">
    <text evidence="4">Monomer.</text>
</comment>
<dbReference type="EMBL" id="CP036264">
    <property type="protein sequence ID" value="QEG00275.1"/>
    <property type="molecule type" value="Genomic_DNA"/>
</dbReference>
<dbReference type="Proteomes" id="UP000321353">
    <property type="component" value="Chromosome"/>
</dbReference>
<evidence type="ECO:0000256" key="9">
    <source>
        <dbReference type="ARBA" id="ARBA00022801"/>
    </source>
</evidence>
<feature type="domain" description="RNase H type-1" evidence="12">
    <location>
        <begin position="153"/>
        <end position="292"/>
    </location>
</feature>
<feature type="compositionally biased region" description="Low complexity" evidence="11">
    <location>
        <begin position="303"/>
        <end position="345"/>
    </location>
</feature>
<evidence type="ECO:0000256" key="11">
    <source>
        <dbReference type="SAM" id="MobiDB-lite"/>
    </source>
</evidence>
<dbReference type="GO" id="GO:0046872">
    <property type="term" value="F:metal ion binding"/>
    <property type="evidence" value="ECO:0007669"/>
    <property type="project" value="UniProtKB-KW"/>
</dbReference>
<evidence type="ECO:0000256" key="3">
    <source>
        <dbReference type="ARBA" id="ARBA00005300"/>
    </source>
</evidence>
<comment type="cofactor">
    <cofactor evidence="2">
        <name>Mg(2+)</name>
        <dbReference type="ChEBI" id="CHEBI:18420"/>
    </cofactor>
</comment>
<dbReference type="PANTHER" id="PTHR10642">
    <property type="entry name" value="RIBONUCLEASE H1"/>
    <property type="match status" value="1"/>
</dbReference>
<keyword evidence="8" id="KW-0255">Endonuclease</keyword>
<keyword evidence="14" id="KW-1185">Reference proteome</keyword>
<sequence length="409" mass="45721">MLRFSSTALTQLPTDALVVDIHCIAGEPTEAMRRCAAAFADLMPAYQHFFDSGDIRPGEVLVVPPTTERPTALFLAPSRVHPQSELRTRDFKTLSKAILDETLRRGFHSLAFLPFEVGRGMDAIEIRRELLYSFARSPELELIYLPQNNDSDPTGRVSIFTDGGAEKEGGKGGYGVVLRFGDHHKELSGGFQQTTVDRMELMAAVVGLEALKRPCRVRLHSDSRYLVDTVNTGLLFRRASAKWKGKRSRAVDLWERFLKQYLKHDIEVIWIKGHSGIKDNDRCDQLAGEARQSTSLAIDDGFRSQQARSQQARSQQPRSQQAQRKTEPVVATARVAPPPTNAVATSVGKPKKSGDPCRACGHPLEKRIPKKHKANAAYHFAWYLFCTNCKRFYHVEEAKIAAGEGHKTL</sequence>
<keyword evidence="10" id="KW-0460">Magnesium</keyword>
<evidence type="ECO:0000256" key="7">
    <source>
        <dbReference type="ARBA" id="ARBA00022723"/>
    </source>
</evidence>
<dbReference type="GO" id="GO:0043137">
    <property type="term" value="P:DNA replication, removal of RNA primer"/>
    <property type="evidence" value="ECO:0007669"/>
    <property type="project" value="TreeGrafter"/>
</dbReference>
<dbReference type="InterPro" id="IPR036397">
    <property type="entry name" value="RNaseH_sf"/>
</dbReference>
<accession>A0A5B9MKT0</accession>
<dbReference type="AlphaFoldDB" id="A0A5B9MKT0"/>
<name>A0A5B9MKT0_9BACT</name>
<dbReference type="GO" id="GO:0003676">
    <property type="term" value="F:nucleic acid binding"/>
    <property type="evidence" value="ECO:0007669"/>
    <property type="project" value="InterPro"/>
</dbReference>
<evidence type="ECO:0000256" key="2">
    <source>
        <dbReference type="ARBA" id="ARBA00001946"/>
    </source>
</evidence>
<dbReference type="PANTHER" id="PTHR10642:SF26">
    <property type="entry name" value="RIBONUCLEASE H1"/>
    <property type="match status" value="1"/>
</dbReference>
<dbReference type="InterPro" id="IPR012337">
    <property type="entry name" value="RNaseH-like_sf"/>
</dbReference>
<dbReference type="PROSITE" id="PS50879">
    <property type="entry name" value="RNASE_H_1"/>
    <property type="match status" value="1"/>
</dbReference>
<dbReference type="InterPro" id="IPR050092">
    <property type="entry name" value="RNase_H"/>
</dbReference>
<dbReference type="CDD" id="cd09278">
    <property type="entry name" value="RNase_HI_prokaryote_like"/>
    <property type="match status" value="1"/>
</dbReference>
<comment type="catalytic activity">
    <reaction evidence="1">
        <text>Endonucleolytic cleavage to 5'-phosphomonoester.</text>
        <dbReference type="EC" id="3.1.26.4"/>
    </reaction>
</comment>
<dbReference type="EC" id="3.1.26.4" evidence="5"/>
<evidence type="ECO:0000256" key="6">
    <source>
        <dbReference type="ARBA" id="ARBA00022722"/>
    </source>
</evidence>
<evidence type="ECO:0000259" key="12">
    <source>
        <dbReference type="PROSITE" id="PS50879"/>
    </source>
</evidence>
<dbReference type="KEGG" id="smam:Mal15_43450"/>
<dbReference type="SUPFAM" id="SSF53098">
    <property type="entry name" value="Ribonuclease H-like"/>
    <property type="match status" value="1"/>
</dbReference>
<feature type="region of interest" description="Disordered" evidence="11">
    <location>
        <begin position="302"/>
        <end position="358"/>
    </location>
</feature>
<keyword evidence="7" id="KW-0479">Metal-binding</keyword>
<proteinExistence type="inferred from homology"/>
<dbReference type="RefSeq" id="WP_199773703.1">
    <property type="nucleotide sequence ID" value="NZ_CP036264.1"/>
</dbReference>
<reference evidence="13 14" key="1">
    <citation type="submission" date="2019-02" db="EMBL/GenBank/DDBJ databases">
        <title>Planctomycetal bacteria perform biofilm scaping via a novel small molecule.</title>
        <authorList>
            <person name="Jeske O."/>
            <person name="Boedeker C."/>
            <person name="Wiegand S."/>
            <person name="Breitling P."/>
            <person name="Kallscheuer N."/>
            <person name="Jogler M."/>
            <person name="Rohde M."/>
            <person name="Petersen J."/>
            <person name="Medema M.H."/>
            <person name="Surup F."/>
            <person name="Jogler C."/>
        </authorList>
    </citation>
    <scope>NUCLEOTIDE SEQUENCE [LARGE SCALE GENOMIC DNA]</scope>
    <source>
        <strain evidence="13 14">Mal15</strain>
    </source>
</reference>
<dbReference type="InterPro" id="IPR002156">
    <property type="entry name" value="RNaseH_domain"/>
</dbReference>
<comment type="similarity">
    <text evidence="3">Belongs to the RNase H family.</text>
</comment>
<dbReference type="GO" id="GO:0004523">
    <property type="term" value="F:RNA-DNA hybrid ribonuclease activity"/>
    <property type="evidence" value="ECO:0007669"/>
    <property type="project" value="UniProtKB-EC"/>
</dbReference>
<dbReference type="InterPro" id="IPR022892">
    <property type="entry name" value="RNaseHI"/>
</dbReference>
<evidence type="ECO:0000256" key="8">
    <source>
        <dbReference type="ARBA" id="ARBA00022759"/>
    </source>
</evidence>
<dbReference type="Gene3D" id="3.30.420.10">
    <property type="entry name" value="Ribonuclease H-like superfamily/Ribonuclease H"/>
    <property type="match status" value="1"/>
</dbReference>
<organism evidence="13 14">
    <name type="scientific">Stieleria maiorica</name>
    <dbReference type="NCBI Taxonomy" id="2795974"/>
    <lineage>
        <taxon>Bacteria</taxon>
        <taxon>Pseudomonadati</taxon>
        <taxon>Planctomycetota</taxon>
        <taxon>Planctomycetia</taxon>
        <taxon>Pirellulales</taxon>
        <taxon>Pirellulaceae</taxon>
        <taxon>Stieleria</taxon>
    </lineage>
</organism>
<keyword evidence="9 13" id="KW-0378">Hydrolase</keyword>
<evidence type="ECO:0000256" key="4">
    <source>
        <dbReference type="ARBA" id="ARBA00011245"/>
    </source>
</evidence>
<dbReference type="Pfam" id="PF00075">
    <property type="entry name" value="RNase_H"/>
    <property type="match status" value="1"/>
</dbReference>
<keyword evidence="6" id="KW-0540">Nuclease</keyword>
<evidence type="ECO:0000256" key="10">
    <source>
        <dbReference type="ARBA" id="ARBA00022842"/>
    </source>
</evidence>
<evidence type="ECO:0000256" key="5">
    <source>
        <dbReference type="ARBA" id="ARBA00012180"/>
    </source>
</evidence>